<dbReference type="Gene3D" id="3.40.50.1820">
    <property type="entry name" value="alpha/beta hydrolase"/>
    <property type="match status" value="3"/>
</dbReference>
<accession>A0A978V4W7</accession>
<protein>
    <recommendedName>
        <fullName evidence="1">Dienelactone hydrolase domain-containing protein</fullName>
    </recommendedName>
</protein>
<dbReference type="InterPro" id="IPR002925">
    <property type="entry name" value="Dienelactn_hydro"/>
</dbReference>
<dbReference type="PANTHER" id="PTHR17630:SF97">
    <property type="entry name" value="ENDO-1,31,4-BETA-D-GLUCANASE-LIKE"/>
    <property type="match status" value="1"/>
</dbReference>
<reference evidence="2" key="1">
    <citation type="journal article" date="2021" name="Front. Plant Sci.">
        <title>Chromosome-Scale Genome Assembly for Chinese Sour Jujube and Insights Into Its Genome Evolution and Domestication Signature.</title>
        <authorList>
            <person name="Shen L.-Y."/>
            <person name="Luo H."/>
            <person name="Wang X.-L."/>
            <person name="Wang X.-M."/>
            <person name="Qiu X.-J."/>
            <person name="Liu H."/>
            <person name="Zhou S.-S."/>
            <person name="Jia K.-H."/>
            <person name="Nie S."/>
            <person name="Bao Y.-T."/>
            <person name="Zhang R.-G."/>
            <person name="Yun Q.-Z."/>
            <person name="Chai Y.-H."/>
            <person name="Lu J.-Y."/>
            <person name="Li Y."/>
            <person name="Zhao S.-W."/>
            <person name="Mao J.-F."/>
            <person name="Jia S.-G."/>
            <person name="Mao Y.-M."/>
        </authorList>
    </citation>
    <scope>NUCLEOTIDE SEQUENCE</scope>
    <source>
        <strain evidence="2">AT0</strain>
        <tissue evidence="2">Leaf</tissue>
    </source>
</reference>
<organism evidence="2 3">
    <name type="scientific">Ziziphus jujuba var. spinosa</name>
    <dbReference type="NCBI Taxonomy" id="714518"/>
    <lineage>
        <taxon>Eukaryota</taxon>
        <taxon>Viridiplantae</taxon>
        <taxon>Streptophyta</taxon>
        <taxon>Embryophyta</taxon>
        <taxon>Tracheophyta</taxon>
        <taxon>Spermatophyta</taxon>
        <taxon>Magnoliopsida</taxon>
        <taxon>eudicotyledons</taxon>
        <taxon>Gunneridae</taxon>
        <taxon>Pentapetalae</taxon>
        <taxon>rosids</taxon>
        <taxon>fabids</taxon>
        <taxon>Rosales</taxon>
        <taxon>Rhamnaceae</taxon>
        <taxon>Paliureae</taxon>
        <taxon>Ziziphus</taxon>
    </lineage>
</organism>
<dbReference type="AlphaFoldDB" id="A0A978V4W7"/>
<name>A0A978V4W7_ZIZJJ</name>
<evidence type="ECO:0000259" key="1">
    <source>
        <dbReference type="Pfam" id="PF01738"/>
    </source>
</evidence>
<evidence type="ECO:0000313" key="3">
    <source>
        <dbReference type="Proteomes" id="UP000813462"/>
    </source>
</evidence>
<dbReference type="SUPFAM" id="SSF53474">
    <property type="entry name" value="alpha/beta-Hydrolases"/>
    <property type="match status" value="3"/>
</dbReference>
<sequence length="588" mass="64240">MLGAECLTNPPVFNASAGIGHVVNLGGINTYVTGSPFSLLAIILISDVYGRYGAPNLRKIADKSAAAGFYVAVPDFLHGEPFVRNNPNRTMQAWLKDHDPVKASVEAKSFIEALKKKGVSKVGAAGFCWGGKVAVELSKTDYIQASVLLHPSYTTVDDIKAVKVPISILGAEVDGQAPPKVLKQYEEVLATKPDHVDYFVKVFQNVSHGWTVRYNDSDPVAVKRANEAHKYMLKWFVKHLNAEETAKEKQLIVVQCLVKLKGKRMLGPNCLTNPPVSNASAGIGHVANFGGLNTYVTGSPFALLSIILISDVFGFEAPNLRTLADKSAAAGFFVAVPDFFHGDPYVSDNPYNRTIDDWLKDHDPIKGSAQAKAFIDALKEKGVSKIGAAGFCWGGKVAVELSKTDYIQASVLLHPAFTTVDDFKDVKVPISILGAEFDELTPPKAVKQYEEVLATKSDHVDYFVKVFRNVSHGWTTRYNNSDPVAVEKANEAHEYMLKWFVQHLKTIADKSADAGFFVAVPDFFHGDPFVSGNPNRTIEDWIKDHDPVKASVEAKSFIEALRKKGVSSVGAAGFCWGGEFIHIFLCFV</sequence>
<dbReference type="Pfam" id="PF01738">
    <property type="entry name" value="DLH"/>
    <property type="match status" value="2"/>
</dbReference>
<feature type="domain" description="Dienelactone hydrolase" evidence="1">
    <location>
        <begin position="30"/>
        <end position="238"/>
    </location>
</feature>
<dbReference type="InterPro" id="IPR029058">
    <property type="entry name" value="AB_hydrolase_fold"/>
</dbReference>
<dbReference type="PANTHER" id="PTHR17630">
    <property type="entry name" value="DIENELACTONE HYDROLASE"/>
    <property type="match status" value="1"/>
</dbReference>
<dbReference type="Proteomes" id="UP000813462">
    <property type="component" value="Unassembled WGS sequence"/>
</dbReference>
<gene>
    <name evidence="2" type="ORF">FEM48_Zijuj07G0134300</name>
</gene>
<proteinExistence type="predicted"/>
<evidence type="ECO:0000313" key="2">
    <source>
        <dbReference type="EMBL" id="KAH7522400.1"/>
    </source>
</evidence>
<feature type="domain" description="Dienelactone hydrolase" evidence="1">
    <location>
        <begin position="294"/>
        <end position="503"/>
    </location>
</feature>
<dbReference type="EMBL" id="JAEACU010000007">
    <property type="protein sequence ID" value="KAH7522400.1"/>
    <property type="molecule type" value="Genomic_DNA"/>
</dbReference>
<comment type="caution">
    <text evidence="2">The sequence shown here is derived from an EMBL/GenBank/DDBJ whole genome shotgun (WGS) entry which is preliminary data.</text>
</comment>
<dbReference type="GO" id="GO:0016787">
    <property type="term" value="F:hydrolase activity"/>
    <property type="evidence" value="ECO:0007669"/>
    <property type="project" value="InterPro"/>
</dbReference>